<evidence type="ECO:0000313" key="2">
    <source>
        <dbReference type="Proteomes" id="UP000217348"/>
    </source>
</evidence>
<dbReference type="AlphaFoldDB" id="A0A250FU69"/>
<dbReference type="RefSeq" id="WP_095894966.1">
    <property type="nucleotide sequence ID" value="NZ_CP022387.1"/>
</dbReference>
<evidence type="ECO:0000313" key="1">
    <source>
        <dbReference type="EMBL" id="ATA88692.1"/>
    </source>
</evidence>
<dbReference type="SUPFAM" id="SSF52540">
    <property type="entry name" value="P-loop containing nucleoside triphosphate hydrolases"/>
    <property type="match status" value="1"/>
</dbReference>
<sequence>MKIKSVEILNIKGISSFKTECNLTPNKINIFVAPNGFGKTSLSKAFGYLSNSKINLAENDTHNNDRALIPQIKIEVEETTGISILSADNTNNDIKGRFNVSVINSQLKPSGTNQRYMGRSINKHFIDIEPTILLNTIPTKEKLDYKITNIRRDFGNNGKVLVNIENFLYTRNLLNRIISEVGIGKIKSSPFRNKVKTFVDEINKQSGIANIINNWIEQNVGNFLNQYSEIKNLVEIIHSYRFENNDTLGKSFLFAWQIVYLFNKKTEAQIRKICNSGNYEYFLEDTNNFLSDCNTTRFEIKAREEKGKLVVHYPKAHEISNGQRDILNFLALLLKFRANLRENTNQILIIDEVFDYLDDANLTAFQYFITNLVDEAKDKNINLFPILLTHLDPNFFNHFCFNEKKLQIHYLKEHDVKNTQNLHKLIYQRENPSIKDNLDTYFFHFHPDNTINIENDFYNLGLPKEWGKVKKFHKKIFREVEEYLDDKPYDPLAICFALRKVIEMKVYNQITDNKQKNQFLDTHKTKEKLNYAYSIGIDIPETYYLLGLIYNTSLHLKQGQDITKSLAMKLDNLTIKNMVKEIYSYIL</sequence>
<name>A0A250FU69_9FLAO</name>
<dbReference type="InterPro" id="IPR027417">
    <property type="entry name" value="P-loop_NTPase"/>
</dbReference>
<dbReference type="Gene3D" id="3.40.50.300">
    <property type="entry name" value="P-loop containing nucleotide triphosphate hydrolases"/>
    <property type="match status" value="2"/>
</dbReference>
<gene>
    <name evidence="1" type="ORF">CGC58_02420</name>
</gene>
<proteinExistence type="predicted"/>
<dbReference type="Proteomes" id="UP000217348">
    <property type="component" value="Chromosome"/>
</dbReference>
<dbReference type="KEGG" id="csto:CGC58_02420"/>
<dbReference type="EMBL" id="CP022387">
    <property type="protein sequence ID" value="ATA88692.1"/>
    <property type="molecule type" value="Genomic_DNA"/>
</dbReference>
<dbReference type="OrthoDB" id="1068645at2"/>
<accession>A0A250FU69</accession>
<reference evidence="2" key="1">
    <citation type="submission" date="2017-06" db="EMBL/GenBank/DDBJ databases">
        <title>Capnocytophaga spp. assemblies.</title>
        <authorList>
            <person name="Gulvik C.A."/>
        </authorList>
    </citation>
    <scope>NUCLEOTIDE SEQUENCE [LARGE SCALE GENOMIC DNA]</scope>
    <source>
        <strain evidence="2">H2177</strain>
    </source>
</reference>
<protein>
    <submittedName>
        <fullName evidence="1">Uncharacterized protein</fullName>
    </submittedName>
</protein>
<organism evidence="1 2">
    <name type="scientific">Capnocytophaga stomatis</name>
    <dbReference type="NCBI Taxonomy" id="1848904"/>
    <lineage>
        <taxon>Bacteria</taxon>
        <taxon>Pseudomonadati</taxon>
        <taxon>Bacteroidota</taxon>
        <taxon>Flavobacteriia</taxon>
        <taxon>Flavobacteriales</taxon>
        <taxon>Flavobacteriaceae</taxon>
        <taxon>Capnocytophaga</taxon>
    </lineage>
</organism>